<reference evidence="1 2" key="1">
    <citation type="journal article" date="2015" name="Genome Announc.">
        <title>Genomes of Geoalkalibacter ferrihydriticus Z-0531T and Geoalkalibacter subterraneus Red1T, Two Haloalkaliphilic Metal-Reducing Deltaproteobacteria.</title>
        <authorList>
            <person name="Badalamenti J.P."/>
            <person name="Krajmalnik-Brown R."/>
            <person name="Torres C.I."/>
            <person name="Bond D.R."/>
        </authorList>
    </citation>
    <scope>NUCLEOTIDE SEQUENCE [LARGE SCALE GENOMIC DNA]</scope>
    <source>
        <strain evidence="1 2">Red1</strain>
    </source>
</reference>
<dbReference type="EMBL" id="CP010311">
    <property type="protein sequence ID" value="AJF05884.1"/>
    <property type="molecule type" value="Genomic_DNA"/>
</dbReference>
<dbReference type="AlphaFoldDB" id="A0A0B5FMK4"/>
<dbReference type="KEGG" id="gsb:GSUB_03955"/>
<evidence type="ECO:0000313" key="1">
    <source>
        <dbReference type="EMBL" id="AJF05884.1"/>
    </source>
</evidence>
<organism evidence="1 2">
    <name type="scientific">Geoalkalibacter subterraneus</name>
    <dbReference type="NCBI Taxonomy" id="483547"/>
    <lineage>
        <taxon>Bacteria</taxon>
        <taxon>Pseudomonadati</taxon>
        <taxon>Thermodesulfobacteriota</taxon>
        <taxon>Desulfuromonadia</taxon>
        <taxon>Desulfuromonadales</taxon>
        <taxon>Geoalkalibacteraceae</taxon>
        <taxon>Geoalkalibacter</taxon>
    </lineage>
</organism>
<protein>
    <submittedName>
        <fullName evidence="1">Uncharacterized protein</fullName>
    </submittedName>
</protein>
<dbReference type="HOGENOM" id="CLU_2897801_0_0_7"/>
<dbReference type="RefSeq" id="WP_040199288.1">
    <property type="nucleotide sequence ID" value="NZ_CP010311.1"/>
</dbReference>
<keyword evidence="2" id="KW-1185">Reference proteome</keyword>
<proteinExistence type="predicted"/>
<evidence type="ECO:0000313" key="2">
    <source>
        <dbReference type="Proteomes" id="UP000035036"/>
    </source>
</evidence>
<sequence length="62" mass="6726">MKFSRDTIFLFILLVLLLLGMVLTLIFGGEKSRHGYGSIPDAPGNTLSAVVHAEKNSPIIGR</sequence>
<dbReference type="Proteomes" id="UP000035036">
    <property type="component" value="Chromosome"/>
</dbReference>
<gene>
    <name evidence="1" type="ORF">GSUB_03955</name>
</gene>
<name>A0A0B5FMK4_9BACT</name>
<accession>A0A0B5FMK4</accession>